<dbReference type="GO" id="GO:0005886">
    <property type="term" value="C:plasma membrane"/>
    <property type="evidence" value="ECO:0007669"/>
    <property type="project" value="UniProtKB-SubCell"/>
</dbReference>
<dbReference type="FunFam" id="3.40.50.300:FF:000287">
    <property type="entry name" value="Multidrug ABC transporter ATP-binding protein"/>
    <property type="match status" value="1"/>
</dbReference>
<evidence type="ECO:0000256" key="7">
    <source>
        <dbReference type="ARBA" id="ARBA00023136"/>
    </source>
</evidence>
<dbReference type="InterPro" id="IPR003593">
    <property type="entry name" value="AAA+_ATPase"/>
</dbReference>
<organism evidence="14 15">
    <name type="scientific">Actinomadura rayongensis</name>
    <dbReference type="NCBI Taxonomy" id="1429076"/>
    <lineage>
        <taxon>Bacteria</taxon>
        <taxon>Bacillati</taxon>
        <taxon>Actinomycetota</taxon>
        <taxon>Actinomycetes</taxon>
        <taxon>Streptosporangiales</taxon>
        <taxon>Thermomonosporaceae</taxon>
        <taxon>Actinomadura</taxon>
    </lineage>
</organism>
<dbReference type="AlphaFoldDB" id="A0A6I4W0T7"/>
<evidence type="ECO:0000256" key="8">
    <source>
        <dbReference type="ARBA" id="ARBA00055053"/>
    </source>
</evidence>
<evidence type="ECO:0000256" key="4">
    <source>
        <dbReference type="ARBA" id="ARBA00022741"/>
    </source>
</evidence>
<dbReference type="InterPro" id="IPR017871">
    <property type="entry name" value="ABC_transporter-like_CS"/>
</dbReference>
<dbReference type="PROSITE" id="PS50929">
    <property type="entry name" value="ABC_TM1F"/>
    <property type="match status" value="1"/>
</dbReference>
<dbReference type="PANTHER" id="PTHR43394">
    <property type="entry name" value="ATP-DEPENDENT PERMEASE MDL1, MITOCHONDRIAL"/>
    <property type="match status" value="1"/>
</dbReference>
<protein>
    <recommendedName>
        <fullName evidence="10">Fatty acid ABC transporter ATP-binding/permease protein</fullName>
    </recommendedName>
</protein>
<accession>A0A6I4W0T7</accession>
<dbReference type="GO" id="GO:0015421">
    <property type="term" value="F:ABC-type oligopeptide transporter activity"/>
    <property type="evidence" value="ECO:0007669"/>
    <property type="project" value="TreeGrafter"/>
</dbReference>
<keyword evidence="2" id="KW-0813">Transport</keyword>
<comment type="caution">
    <text evidence="14">The sequence shown here is derived from an EMBL/GenBank/DDBJ whole genome shotgun (WGS) entry which is preliminary data.</text>
</comment>
<evidence type="ECO:0000313" key="14">
    <source>
        <dbReference type="EMBL" id="MXQ63041.1"/>
    </source>
</evidence>
<dbReference type="EMBL" id="WUTW01000001">
    <property type="protein sequence ID" value="MXQ63041.1"/>
    <property type="molecule type" value="Genomic_DNA"/>
</dbReference>
<comment type="subcellular location">
    <subcellularLocation>
        <location evidence="1">Cell membrane</location>
        <topology evidence="1">Multi-pass membrane protein</topology>
    </subcellularLocation>
</comment>
<feature type="transmembrane region" description="Helical" evidence="11">
    <location>
        <begin position="200"/>
        <end position="225"/>
    </location>
</feature>
<dbReference type="InterPro" id="IPR003439">
    <property type="entry name" value="ABC_transporter-like_ATP-bd"/>
</dbReference>
<evidence type="ECO:0000256" key="1">
    <source>
        <dbReference type="ARBA" id="ARBA00004651"/>
    </source>
</evidence>
<dbReference type="GO" id="GO:0005524">
    <property type="term" value="F:ATP binding"/>
    <property type="evidence" value="ECO:0007669"/>
    <property type="project" value="UniProtKB-KW"/>
</dbReference>
<dbReference type="InterPro" id="IPR039421">
    <property type="entry name" value="Type_1_exporter"/>
</dbReference>
<gene>
    <name evidence="14" type="ORF">GQ466_03225</name>
</gene>
<sequence>MGVPVPPPRPVDEKSLAFGPTTRRLRALLRPERPLIAVGVVLGIASVALTVIGPKILAKATNLVLAGVLGRGLPAGVSTSEAAERLRQEGHGDRADLLGSVPVRPGHGVDFTALGHVLLAVLAIYAVAAGLGILQGRITAAAVQRAMFRLRAQAEDKLNRLPLAYFDTQPRGEVLSRITNDVDNVAQVLQQTLSQLLTSILTVVGVLAIMLVISPLLALIALVTVPLSMYVTARLGKRSQPQFLEQWAATGRLNAQVDETYTGHSVVKAFGRRDAAVAEFRERNDELYRSSLRAQFLSGIIQPATMFVGNLSFVLIAVVGGLKVASGSLSLGDVQAFIQYSRQFSQPITQVASVSNLIQSGYASAARIFDLLDAPDQSPDPFRPKTPAANEGRVEFHDVSFRYTPDKPLIENLSLSVRPGETVAIVGPTGAGKTTLVNLLMRFYEVTGGRITLDGVDVTEMTRRDLRSRTGMVLQDTWLFHGTIAENIAFGAAGASRDAVEEAARATYVDPFVRTLPDGYDTVLDDEGTTVSAGERQLITIARALLADPSVLILDEATSAVDTRTELLIQRAMTALRSNRTSFVIAHRLSTIRDADLILVMEDGRIVERGRHDELLAADGPYTRLHNAQFAAGAADRAAT</sequence>
<evidence type="ECO:0000256" key="5">
    <source>
        <dbReference type="ARBA" id="ARBA00022840"/>
    </source>
</evidence>
<keyword evidence="7 11" id="KW-0472">Membrane</keyword>
<dbReference type="SUPFAM" id="SSF90123">
    <property type="entry name" value="ABC transporter transmembrane region"/>
    <property type="match status" value="1"/>
</dbReference>
<dbReference type="Gene3D" id="1.20.1560.10">
    <property type="entry name" value="ABC transporter type 1, transmembrane domain"/>
    <property type="match status" value="1"/>
</dbReference>
<dbReference type="Gene3D" id="3.40.50.300">
    <property type="entry name" value="P-loop containing nucleotide triphosphate hydrolases"/>
    <property type="match status" value="1"/>
</dbReference>
<dbReference type="GO" id="GO:0016887">
    <property type="term" value="F:ATP hydrolysis activity"/>
    <property type="evidence" value="ECO:0007669"/>
    <property type="project" value="InterPro"/>
</dbReference>
<keyword evidence="5 14" id="KW-0067">ATP-binding</keyword>
<dbReference type="PROSITE" id="PS50893">
    <property type="entry name" value="ABC_TRANSPORTER_2"/>
    <property type="match status" value="1"/>
</dbReference>
<keyword evidence="6 11" id="KW-1133">Transmembrane helix</keyword>
<reference evidence="14 15" key="1">
    <citation type="submission" date="2019-12" db="EMBL/GenBank/DDBJ databases">
        <title>Nocardia macrotermitis sp. nov. and Nocardia aurantia sp. nov., isolated from the gut of the fungus growing-termite Macrotermes natalensis.</title>
        <authorList>
            <person name="Christine B."/>
            <person name="Rene B."/>
        </authorList>
    </citation>
    <scope>NUCLEOTIDE SEQUENCE [LARGE SCALE GENOMIC DNA]</scope>
    <source>
        <strain evidence="14 15">DSM 102126</strain>
    </source>
</reference>
<feature type="domain" description="ABC transporter" evidence="12">
    <location>
        <begin position="394"/>
        <end position="628"/>
    </location>
</feature>
<evidence type="ECO:0000256" key="2">
    <source>
        <dbReference type="ARBA" id="ARBA00022448"/>
    </source>
</evidence>
<proteinExistence type="inferred from homology"/>
<dbReference type="Pfam" id="PF00005">
    <property type="entry name" value="ABC_tran"/>
    <property type="match status" value="1"/>
</dbReference>
<keyword evidence="3 11" id="KW-0812">Transmembrane</keyword>
<dbReference type="Proteomes" id="UP000431901">
    <property type="component" value="Unassembled WGS sequence"/>
</dbReference>
<evidence type="ECO:0000259" key="12">
    <source>
        <dbReference type="PROSITE" id="PS50893"/>
    </source>
</evidence>
<evidence type="ECO:0000256" key="10">
    <source>
        <dbReference type="ARBA" id="ARBA00071747"/>
    </source>
</evidence>
<dbReference type="OrthoDB" id="9806127at2"/>
<evidence type="ECO:0000256" key="3">
    <source>
        <dbReference type="ARBA" id="ARBA00022692"/>
    </source>
</evidence>
<comment type="similarity">
    <text evidence="9">Belongs to the ABC transporter superfamily. Lipid exporter (TC 3.A.1.106) family.</text>
</comment>
<evidence type="ECO:0000259" key="13">
    <source>
        <dbReference type="PROSITE" id="PS50929"/>
    </source>
</evidence>
<dbReference type="InterPro" id="IPR036640">
    <property type="entry name" value="ABC1_TM_sf"/>
</dbReference>
<dbReference type="RefSeq" id="WP_161101250.1">
    <property type="nucleotide sequence ID" value="NZ_JBHLYI010000002.1"/>
</dbReference>
<dbReference type="PANTHER" id="PTHR43394:SF1">
    <property type="entry name" value="ATP-BINDING CASSETTE SUB-FAMILY B MEMBER 10, MITOCHONDRIAL"/>
    <property type="match status" value="1"/>
</dbReference>
<dbReference type="SMART" id="SM00382">
    <property type="entry name" value="AAA"/>
    <property type="match status" value="1"/>
</dbReference>
<feature type="transmembrane region" description="Helical" evidence="11">
    <location>
        <begin position="113"/>
        <end position="134"/>
    </location>
</feature>
<feature type="domain" description="ABC transmembrane type-1" evidence="13">
    <location>
        <begin position="37"/>
        <end position="360"/>
    </location>
</feature>
<dbReference type="PROSITE" id="PS00211">
    <property type="entry name" value="ABC_TRANSPORTER_1"/>
    <property type="match status" value="1"/>
</dbReference>
<dbReference type="InterPro" id="IPR011527">
    <property type="entry name" value="ABC1_TM_dom"/>
</dbReference>
<name>A0A6I4W0T7_9ACTN</name>
<evidence type="ECO:0000256" key="11">
    <source>
        <dbReference type="SAM" id="Phobius"/>
    </source>
</evidence>
<dbReference type="InterPro" id="IPR027417">
    <property type="entry name" value="P-loop_NTPase"/>
</dbReference>
<dbReference type="Pfam" id="PF00664">
    <property type="entry name" value="ABC_membrane"/>
    <property type="match status" value="1"/>
</dbReference>
<feature type="transmembrane region" description="Helical" evidence="11">
    <location>
        <begin position="34"/>
        <end position="53"/>
    </location>
</feature>
<comment type="function">
    <text evidence="8">ABC transporter involved in fatty acid import. Transmembrane domains (TMD) form a pore in the membrane and the ATP-binding domain (NBD) is responsible for energy generation.</text>
</comment>
<evidence type="ECO:0000313" key="15">
    <source>
        <dbReference type="Proteomes" id="UP000431901"/>
    </source>
</evidence>
<evidence type="ECO:0000256" key="6">
    <source>
        <dbReference type="ARBA" id="ARBA00022989"/>
    </source>
</evidence>
<evidence type="ECO:0000256" key="9">
    <source>
        <dbReference type="ARBA" id="ARBA00061644"/>
    </source>
</evidence>
<dbReference type="SUPFAM" id="SSF52540">
    <property type="entry name" value="P-loop containing nucleoside triphosphate hydrolases"/>
    <property type="match status" value="1"/>
</dbReference>
<dbReference type="CDD" id="cd18547">
    <property type="entry name" value="ABC_6TM_Tm288_like"/>
    <property type="match status" value="1"/>
</dbReference>
<keyword evidence="15" id="KW-1185">Reference proteome</keyword>
<keyword evidence="4" id="KW-0547">Nucleotide-binding</keyword>